<name>R2QQJ3_9ENTE</name>
<dbReference type="SUPFAM" id="SSF52283">
    <property type="entry name" value="Formate/glycerate dehydrogenase catalytic domain-like"/>
    <property type="match status" value="1"/>
</dbReference>
<dbReference type="PROSITE" id="PS00670">
    <property type="entry name" value="D_2_HYDROXYACID_DH_2"/>
    <property type="match status" value="1"/>
</dbReference>
<dbReference type="EMBL" id="AJAQ01000001">
    <property type="protein sequence ID" value="EOH97473.1"/>
    <property type="molecule type" value="Genomic_DNA"/>
</dbReference>
<dbReference type="STRING" id="160454.RV10_GL004424"/>
<sequence length="327" mass="36559">MGYKILLPQEIMEEGREYLESRGYELIKGSGLEEEDIIRDIKGCDGIIVRLSKMSRKVFEAADKLKVVVRHGAGYDTVDLQAARDHNVMVCYAPVANSMSVAEAAMMYMLNCSRNFKKTQKHFIDDFYYAKLKLPRVEMDGKTLGLIGVGNIGSRVAKKALHGFNMKVIAYDPYKTQAEVPEGVQLIDDFDQIFKESDFVSLHCPANEETTGFVGTRELELMKPTAYLINTARGKLIKEDEFYEAMKNERIAGAALDVMMEEPPKADNPLLYLDNVTIGPHLGAATIEATDRASLHCAIGVDEVLSGKEVTWPIPEMKDFCKKKVTV</sequence>
<keyword evidence="8" id="KW-1185">Reference proteome</keyword>
<reference evidence="7 8" key="1">
    <citation type="submission" date="2013-02" db="EMBL/GenBank/DDBJ databases">
        <title>The Genome Sequence of Enterococcus pallens BAA-351.</title>
        <authorList>
            <consortium name="The Broad Institute Genome Sequencing Platform"/>
            <consortium name="The Broad Institute Genome Sequencing Center for Infectious Disease"/>
            <person name="Earl A.M."/>
            <person name="Gilmore M.S."/>
            <person name="Lebreton F."/>
            <person name="Walker B."/>
            <person name="Young S.K."/>
            <person name="Zeng Q."/>
            <person name="Gargeya S."/>
            <person name="Fitzgerald M."/>
            <person name="Haas B."/>
            <person name="Abouelleil A."/>
            <person name="Alvarado L."/>
            <person name="Arachchi H.M."/>
            <person name="Berlin A.M."/>
            <person name="Chapman S.B."/>
            <person name="Dewar J."/>
            <person name="Goldberg J."/>
            <person name="Griggs A."/>
            <person name="Gujja S."/>
            <person name="Hansen M."/>
            <person name="Howarth C."/>
            <person name="Imamovic A."/>
            <person name="Larimer J."/>
            <person name="McCowan C."/>
            <person name="Murphy C."/>
            <person name="Neiman D."/>
            <person name="Pearson M."/>
            <person name="Priest M."/>
            <person name="Roberts A."/>
            <person name="Saif S."/>
            <person name="Shea T."/>
            <person name="Sisk P."/>
            <person name="Sykes S."/>
            <person name="Wortman J."/>
            <person name="Nusbaum C."/>
            <person name="Birren B."/>
        </authorList>
    </citation>
    <scope>NUCLEOTIDE SEQUENCE [LARGE SCALE GENOMIC DNA]</scope>
    <source>
        <strain evidence="7 8">ATCC BAA-351</strain>
    </source>
</reference>
<evidence type="ECO:0000259" key="5">
    <source>
        <dbReference type="Pfam" id="PF00389"/>
    </source>
</evidence>
<dbReference type="FunFam" id="3.40.50.720:FF:000203">
    <property type="entry name" value="D-3-phosphoglycerate dehydrogenase (SerA)"/>
    <property type="match status" value="1"/>
</dbReference>
<dbReference type="GO" id="GO:0016616">
    <property type="term" value="F:oxidoreductase activity, acting on the CH-OH group of donors, NAD or NADP as acceptor"/>
    <property type="evidence" value="ECO:0007669"/>
    <property type="project" value="InterPro"/>
</dbReference>
<dbReference type="GO" id="GO:0051287">
    <property type="term" value="F:NAD binding"/>
    <property type="evidence" value="ECO:0007669"/>
    <property type="project" value="InterPro"/>
</dbReference>
<accession>R2QQJ3</accession>
<comment type="similarity">
    <text evidence="1 4">Belongs to the D-isomer specific 2-hydroxyacid dehydrogenase family.</text>
</comment>
<organism evidence="7 8">
    <name type="scientific">Enterococcus pallens ATCC BAA-351</name>
    <dbReference type="NCBI Taxonomy" id="1158607"/>
    <lineage>
        <taxon>Bacteria</taxon>
        <taxon>Bacillati</taxon>
        <taxon>Bacillota</taxon>
        <taxon>Bacilli</taxon>
        <taxon>Lactobacillales</taxon>
        <taxon>Enterococcaceae</taxon>
        <taxon>Enterococcus</taxon>
    </lineage>
</organism>
<evidence type="ECO:0000256" key="4">
    <source>
        <dbReference type="RuleBase" id="RU003719"/>
    </source>
</evidence>
<dbReference type="Gene3D" id="3.40.50.720">
    <property type="entry name" value="NAD(P)-binding Rossmann-like Domain"/>
    <property type="match status" value="2"/>
</dbReference>
<dbReference type="Pfam" id="PF00389">
    <property type="entry name" value="2-Hacid_dh"/>
    <property type="match status" value="1"/>
</dbReference>
<dbReference type="eggNOG" id="COG0111">
    <property type="taxonomic scope" value="Bacteria"/>
</dbReference>
<dbReference type="Proteomes" id="UP000013782">
    <property type="component" value="Unassembled WGS sequence"/>
</dbReference>
<dbReference type="PATRIC" id="fig|1158607.3.peg.141"/>
<dbReference type="PANTHER" id="PTHR42938:SF9">
    <property type="entry name" value="FORMATE DEHYDROGENASE 1"/>
    <property type="match status" value="1"/>
</dbReference>
<evidence type="ECO:0000256" key="1">
    <source>
        <dbReference type="ARBA" id="ARBA00005854"/>
    </source>
</evidence>
<dbReference type="Pfam" id="PF02826">
    <property type="entry name" value="2-Hacid_dh_C"/>
    <property type="match status" value="1"/>
</dbReference>
<proteinExistence type="inferred from homology"/>
<evidence type="ECO:0000313" key="8">
    <source>
        <dbReference type="Proteomes" id="UP000013782"/>
    </source>
</evidence>
<evidence type="ECO:0000256" key="3">
    <source>
        <dbReference type="ARBA" id="ARBA00023027"/>
    </source>
</evidence>
<dbReference type="PANTHER" id="PTHR42938">
    <property type="entry name" value="FORMATE DEHYDROGENASE 1"/>
    <property type="match status" value="1"/>
</dbReference>
<dbReference type="HOGENOM" id="CLU_019796_1_3_9"/>
<dbReference type="CDD" id="cd12173">
    <property type="entry name" value="PGDH_4"/>
    <property type="match status" value="1"/>
</dbReference>
<dbReference type="AlphaFoldDB" id="R2QQJ3"/>
<feature type="domain" description="D-isomer specific 2-hydroxyacid dehydrogenase catalytic" evidence="5">
    <location>
        <begin position="8"/>
        <end position="313"/>
    </location>
</feature>
<gene>
    <name evidence="7" type="ORF">UAU_00141</name>
</gene>
<comment type="caution">
    <text evidence="7">The sequence shown here is derived from an EMBL/GenBank/DDBJ whole genome shotgun (WGS) entry which is preliminary data.</text>
</comment>
<dbReference type="RefSeq" id="WP_010755206.1">
    <property type="nucleotide sequence ID" value="NZ_ASWD01000002.1"/>
</dbReference>
<evidence type="ECO:0000313" key="7">
    <source>
        <dbReference type="EMBL" id="EOH97473.1"/>
    </source>
</evidence>
<dbReference type="SUPFAM" id="SSF51735">
    <property type="entry name" value="NAD(P)-binding Rossmann-fold domains"/>
    <property type="match status" value="1"/>
</dbReference>
<evidence type="ECO:0000256" key="2">
    <source>
        <dbReference type="ARBA" id="ARBA00023002"/>
    </source>
</evidence>
<evidence type="ECO:0000259" key="6">
    <source>
        <dbReference type="Pfam" id="PF02826"/>
    </source>
</evidence>
<dbReference type="InterPro" id="IPR029753">
    <property type="entry name" value="D-isomer_DH_CS"/>
</dbReference>
<keyword evidence="2 4" id="KW-0560">Oxidoreductase</keyword>
<keyword evidence="3" id="KW-0520">NAD</keyword>
<protein>
    <submittedName>
        <fullName evidence="7">Phosphoglycerate dehydrogenase</fullName>
    </submittedName>
</protein>
<dbReference type="OrthoDB" id="9805416at2"/>
<feature type="domain" description="D-isomer specific 2-hydroxyacid dehydrogenase NAD-binding" evidence="6">
    <location>
        <begin position="106"/>
        <end position="283"/>
    </location>
</feature>
<dbReference type="InterPro" id="IPR006139">
    <property type="entry name" value="D-isomer_2_OHA_DH_cat_dom"/>
</dbReference>
<dbReference type="InterPro" id="IPR036291">
    <property type="entry name" value="NAD(P)-bd_dom_sf"/>
</dbReference>
<dbReference type="InterPro" id="IPR006140">
    <property type="entry name" value="D-isomer_DH_NAD-bd"/>
</dbReference>